<dbReference type="AlphaFoldDB" id="A0A067Q0N2"/>
<keyword evidence="3" id="KW-1185">Reference proteome</keyword>
<organism evidence="2 3">
    <name type="scientific">Jaapia argillacea MUCL 33604</name>
    <dbReference type="NCBI Taxonomy" id="933084"/>
    <lineage>
        <taxon>Eukaryota</taxon>
        <taxon>Fungi</taxon>
        <taxon>Dikarya</taxon>
        <taxon>Basidiomycota</taxon>
        <taxon>Agaricomycotina</taxon>
        <taxon>Agaricomycetes</taxon>
        <taxon>Agaricomycetidae</taxon>
        <taxon>Jaapiales</taxon>
        <taxon>Jaapiaceae</taxon>
        <taxon>Jaapia</taxon>
    </lineage>
</organism>
<accession>A0A067Q0N2</accession>
<dbReference type="EMBL" id="KL197715">
    <property type="protein sequence ID" value="KDQ59705.1"/>
    <property type="molecule type" value="Genomic_DNA"/>
</dbReference>
<feature type="compositionally biased region" description="Basic and acidic residues" evidence="1">
    <location>
        <begin position="58"/>
        <end position="67"/>
    </location>
</feature>
<dbReference type="InParanoid" id="A0A067Q0N2"/>
<evidence type="ECO:0000256" key="1">
    <source>
        <dbReference type="SAM" id="MobiDB-lite"/>
    </source>
</evidence>
<dbReference type="HOGENOM" id="CLU_2073510_0_0_1"/>
<feature type="region of interest" description="Disordered" evidence="1">
    <location>
        <begin position="33"/>
        <end position="67"/>
    </location>
</feature>
<dbReference type="Proteomes" id="UP000027265">
    <property type="component" value="Unassembled WGS sequence"/>
</dbReference>
<protein>
    <submittedName>
        <fullName evidence="2">Uncharacterized protein</fullName>
    </submittedName>
</protein>
<reference evidence="3" key="1">
    <citation type="journal article" date="2014" name="Proc. Natl. Acad. Sci. U.S.A.">
        <title>Extensive sampling of basidiomycete genomes demonstrates inadequacy of the white-rot/brown-rot paradigm for wood decay fungi.</title>
        <authorList>
            <person name="Riley R."/>
            <person name="Salamov A.A."/>
            <person name="Brown D.W."/>
            <person name="Nagy L.G."/>
            <person name="Floudas D."/>
            <person name="Held B.W."/>
            <person name="Levasseur A."/>
            <person name="Lombard V."/>
            <person name="Morin E."/>
            <person name="Otillar R."/>
            <person name="Lindquist E.A."/>
            <person name="Sun H."/>
            <person name="LaButti K.M."/>
            <person name="Schmutz J."/>
            <person name="Jabbour D."/>
            <person name="Luo H."/>
            <person name="Baker S.E."/>
            <person name="Pisabarro A.G."/>
            <person name="Walton J.D."/>
            <person name="Blanchette R.A."/>
            <person name="Henrissat B."/>
            <person name="Martin F."/>
            <person name="Cullen D."/>
            <person name="Hibbett D.S."/>
            <person name="Grigoriev I.V."/>
        </authorList>
    </citation>
    <scope>NUCLEOTIDE SEQUENCE [LARGE SCALE GENOMIC DNA]</scope>
    <source>
        <strain evidence="3">MUCL 33604</strain>
    </source>
</reference>
<evidence type="ECO:0000313" key="3">
    <source>
        <dbReference type="Proteomes" id="UP000027265"/>
    </source>
</evidence>
<name>A0A067Q0N2_9AGAM</name>
<gene>
    <name evidence="2" type="ORF">JAAARDRAFT_629824</name>
</gene>
<sequence length="118" mass="13161">MLNKRSLSTKRVDVKLRGVAKYACGTGRLRPAATNVTGKRIRKRSPLPAKRSGSITRESSRRFKDKDQAKLVNDQLNQQEAPKASLPFVSKSQRATCRFKRRAVGEVVGNFSCVALCR</sequence>
<proteinExistence type="predicted"/>
<evidence type="ECO:0000313" key="2">
    <source>
        <dbReference type="EMBL" id="KDQ59705.1"/>
    </source>
</evidence>